<dbReference type="AlphaFoldDB" id="V9H1G5"/>
<reference evidence="1" key="1">
    <citation type="journal article" date="1984" name="Nucleic Acids Res.">
        <title>Human Cu/Zn superoxide dismutase gene: molecular characterization of its two mRNA species.</title>
        <authorList>
            <person name="Sherman L."/>
            <person name="Levanon D."/>
            <person name="Lieman-Hurwitz J."/>
            <person name="Dafni N."/>
            <person name="Groner Y."/>
        </authorList>
    </citation>
    <scope>NUCLEOTIDE SEQUENCE</scope>
</reference>
<organism evidence="1">
    <name type="scientific">Homo sapiens</name>
    <name type="common">Human</name>
    <dbReference type="NCBI Taxonomy" id="9606"/>
    <lineage>
        <taxon>Eukaryota</taxon>
        <taxon>Metazoa</taxon>
        <taxon>Chordata</taxon>
        <taxon>Craniata</taxon>
        <taxon>Vertebrata</taxon>
        <taxon>Euteleostomi</taxon>
        <taxon>Mammalia</taxon>
        <taxon>Eutheria</taxon>
        <taxon>Euarchontoglires</taxon>
        <taxon>Primates</taxon>
        <taxon>Haplorrhini</taxon>
        <taxon>Catarrhini</taxon>
        <taxon>Hominidae</taxon>
        <taxon>Homo</taxon>
    </lineage>
</organism>
<proteinExistence type="predicted"/>
<accession>V9H1G5</accession>
<reference evidence="1" key="2">
    <citation type="journal article" date="1985" name="EMBO J.">
        <title>Architecture and anatomy of the chromosomal locus in human chromosome 21 encoding the Cu/Zn superoxide dismutase.</title>
        <authorList>
            <person name="Levanon D."/>
            <person name="Lieman-Hurwitz J."/>
            <person name="Dafni N."/>
            <person name="Wigderson M."/>
            <person name="Sherman L."/>
            <person name="Bernstein Y."/>
            <person name="Laver-Rudich Z."/>
            <person name="Danciger E."/>
            <person name="Stein O."/>
            <person name="Groner Y."/>
        </authorList>
    </citation>
    <scope>NUCLEOTIDE SEQUENCE</scope>
</reference>
<name>V9H1G5_HUMAN</name>
<dbReference type="EMBL" id="X01784">
    <property type="protein sequence ID" value="CAA25923.1"/>
    <property type="molecule type" value="Genomic_DNA"/>
</dbReference>
<sequence>MALIMRLLKESKFKLN</sequence>
<protein>
    <submittedName>
        <fullName evidence="1">Superoxide dismutase (SOD-1) gene exon 5 and 3' flanking region</fullName>
    </submittedName>
</protein>
<evidence type="ECO:0000313" key="1">
    <source>
        <dbReference type="EMBL" id="CAA25923.1"/>
    </source>
</evidence>